<dbReference type="Gene3D" id="3.80.10.10">
    <property type="entry name" value="Ribonuclease Inhibitor"/>
    <property type="match status" value="1"/>
</dbReference>
<evidence type="ECO:0000313" key="4">
    <source>
        <dbReference type="EMBL" id="CAD7247228.1"/>
    </source>
</evidence>
<dbReference type="InterPro" id="IPR032675">
    <property type="entry name" value="LRR_dom_sf"/>
</dbReference>
<accession>A0A7R8XHA7</accession>
<evidence type="ECO:0000256" key="2">
    <source>
        <dbReference type="ARBA" id="ARBA00022737"/>
    </source>
</evidence>
<evidence type="ECO:0000256" key="1">
    <source>
        <dbReference type="ARBA" id="ARBA00022614"/>
    </source>
</evidence>
<dbReference type="InterPro" id="IPR025875">
    <property type="entry name" value="Leu-rich_rpt_4"/>
</dbReference>
<dbReference type="OrthoDB" id="6374966at2759"/>
<dbReference type="PANTHER" id="PTHR45617:SF181">
    <property type="entry name" value="LP04042P"/>
    <property type="match status" value="1"/>
</dbReference>
<protein>
    <recommendedName>
        <fullName evidence="6">Oplophorus-luciferin 2-monooxygenase non-catalytic subunit</fullName>
    </recommendedName>
</protein>
<keyword evidence="2" id="KW-0677">Repeat</keyword>
<name>A0A7R8XHA7_9CRUS</name>
<feature type="chain" id="PRO_5036402492" description="Oplophorus-luciferin 2-monooxygenase non-catalytic subunit" evidence="3">
    <location>
        <begin position="22"/>
        <end position="352"/>
    </location>
</feature>
<evidence type="ECO:0000256" key="3">
    <source>
        <dbReference type="SAM" id="SignalP"/>
    </source>
</evidence>
<evidence type="ECO:0008006" key="6">
    <source>
        <dbReference type="Google" id="ProtNLM"/>
    </source>
</evidence>
<dbReference type="EMBL" id="LR900903">
    <property type="protein sequence ID" value="CAD7247228.1"/>
    <property type="molecule type" value="Genomic_DNA"/>
</dbReference>
<dbReference type="SMART" id="SM00369">
    <property type="entry name" value="LRR_TYP"/>
    <property type="match status" value="5"/>
</dbReference>
<dbReference type="EMBL" id="CAJPEV010001386">
    <property type="protein sequence ID" value="CAG0892360.1"/>
    <property type="molecule type" value="Genomic_DNA"/>
</dbReference>
<dbReference type="InterPro" id="IPR003591">
    <property type="entry name" value="Leu-rich_rpt_typical-subtyp"/>
</dbReference>
<evidence type="ECO:0000313" key="5">
    <source>
        <dbReference type="Proteomes" id="UP000677054"/>
    </source>
</evidence>
<dbReference type="InterPro" id="IPR001611">
    <property type="entry name" value="Leu-rich_rpt"/>
</dbReference>
<dbReference type="PANTHER" id="PTHR45617">
    <property type="entry name" value="LEUCINE RICH REPEAT FAMILY PROTEIN"/>
    <property type="match status" value="1"/>
</dbReference>
<sequence length="352" mass="39752">MSCIAMQSFLTLLLLSAVVRGQNPCPPYDEIAPCKCVYISITEVDIDCRFAATIDDVFHAFNNISWNFKNMRRFYLGLSEIEELPEGVFGDISFQEIRITDNGMLRSIHNTALRASRDRLRVLRMEGNHLNSFPFDILPEMTALTELTLYNNYLIFVPVINSDSLELLNLANNEITFLEEGPWSLPNLRELRLGGNLVREGLPLGLVSSMDSLVTFDCSWTQPNLLIPSGLLEFASDALQYVYLEGNDMSNLEPNAISGLTNVTYLSLYGNNIQEVNEDTFKPLLEDVAIQGNGSINLHANPLNCGCDMAWLVMNDTFREMVRGTCRKDGLLVSELDPQVFEELCFKRFLDF</sequence>
<gene>
    <name evidence="4" type="ORF">DSTB1V02_LOCUS7062</name>
</gene>
<dbReference type="AlphaFoldDB" id="A0A7R8XHA7"/>
<dbReference type="Pfam" id="PF13855">
    <property type="entry name" value="LRR_8"/>
    <property type="match status" value="1"/>
</dbReference>
<keyword evidence="1" id="KW-0433">Leucine-rich repeat</keyword>
<reference evidence="4" key="1">
    <citation type="submission" date="2020-11" db="EMBL/GenBank/DDBJ databases">
        <authorList>
            <person name="Tran Van P."/>
        </authorList>
    </citation>
    <scope>NUCLEOTIDE SEQUENCE</scope>
</reference>
<dbReference type="Proteomes" id="UP000677054">
    <property type="component" value="Unassembled WGS sequence"/>
</dbReference>
<proteinExistence type="predicted"/>
<dbReference type="Pfam" id="PF12799">
    <property type="entry name" value="LRR_4"/>
    <property type="match status" value="1"/>
</dbReference>
<feature type="signal peptide" evidence="3">
    <location>
        <begin position="1"/>
        <end position="21"/>
    </location>
</feature>
<keyword evidence="3" id="KW-0732">Signal</keyword>
<dbReference type="SUPFAM" id="SSF52058">
    <property type="entry name" value="L domain-like"/>
    <property type="match status" value="1"/>
</dbReference>
<keyword evidence="5" id="KW-1185">Reference proteome</keyword>
<organism evidence="4">
    <name type="scientific">Darwinula stevensoni</name>
    <dbReference type="NCBI Taxonomy" id="69355"/>
    <lineage>
        <taxon>Eukaryota</taxon>
        <taxon>Metazoa</taxon>
        <taxon>Ecdysozoa</taxon>
        <taxon>Arthropoda</taxon>
        <taxon>Crustacea</taxon>
        <taxon>Oligostraca</taxon>
        <taxon>Ostracoda</taxon>
        <taxon>Podocopa</taxon>
        <taxon>Podocopida</taxon>
        <taxon>Darwinulocopina</taxon>
        <taxon>Darwinuloidea</taxon>
        <taxon>Darwinulidae</taxon>
        <taxon>Darwinula</taxon>
    </lineage>
</organism>